<dbReference type="Proteomes" id="UP000821853">
    <property type="component" value="Chromosome 3"/>
</dbReference>
<evidence type="ECO:0000256" key="1">
    <source>
        <dbReference type="ARBA" id="ARBA00006432"/>
    </source>
</evidence>
<evidence type="ECO:0000313" key="8">
    <source>
        <dbReference type="EMBL" id="KAH9371840.1"/>
    </source>
</evidence>
<dbReference type="AlphaFoldDB" id="A0A9J6GBR0"/>
<keyword evidence="4" id="KW-0276">Fatty acid metabolism</keyword>
<keyword evidence="4" id="KW-0443">Lipid metabolism</keyword>
<dbReference type="OrthoDB" id="1700726at2759"/>
<evidence type="ECO:0000256" key="2">
    <source>
        <dbReference type="ARBA" id="ARBA00022598"/>
    </source>
</evidence>
<dbReference type="GO" id="GO:0090433">
    <property type="term" value="F:palmitoyl-CoA ligase activity"/>
    <property type="evidence" value="ECO:0007669"/>
    <property type="project" value="TreeGrafter"/>
</dbReference>
<dbReference type="PANTHER" id="PTHR43272">
    <property type="entry name" value="LONG-CHAIN-FATTY-ACID--COA LIGASE"/>
    <property type="match status" value="1"/>
</dbReference>
<reference evidence="8 9" key="1">
    <citation type="journal article" date="2020" name="Cell">
        <title>Large-Scale Comparative Analyses of Tick Genomes Elucidate Their Genetic Diversity and Vector Capacities.</title>
        <authorList>
            <consortium name="Tick Genome and Microbiome Consortium (TIGMIC)"/>
            <person name="Jia N."/>
            <person name="Wang J."/>
            <person name="Shi W."/>
            <person name="Du L."/>
            <person name="Sun Y."/>
            <person name="Zhan W."/>
            <person name="Jiang J.F."/>
            <person name="Wang Q."/>
            <person name="Zhang B."/>
            <person name="Ji P."/>
            <person name="Bell-Sakyi L."/>
            <person name="Cui X.M."/>
            <person name="Yuan T.T."/>
            <person name="Jiang B.G."/>
            <person name="Yang W.F."/>
            <person name="Lam T.T."/>
            <person name="Chang Q.C."/>
            <person name="Ding S.J."/>
            <person name="Wang X.J."/>
            <person name="Zhu J.G."/>
            <person name="Ruan X.D."/>
            <person name="Zhao L."/>
            <person name="Wei J.T."/>
            <person name="Ye R.Z."/>
            <person name="Que T.C."/>
            <person name="Du C.H."/>
            <person name="Zhou Y.H."/>
            <person name="Cheng J.X."/>
            <person name="Dai P.F."/>
            <person name="Guo W.B."/>
            <person name="Han X.H."/>
            <person name="Huang E.J."/>
            <person name="Li L.F."/>
            <person name="Wei W."/>
            <person name="Gao Y.C."/>
            <person name="Liu J.Z."/>
            <person name="Shao H.Z."/>
            <person name="Wang X."/>
            <person name="Wang C.C."/>
            <person name="Yang T.C."/>
            <person name="Huo Q.B."/>
            <person name="Li W."/>
            <person name="Chen H.Y."/>
            <person name="Chen S.E."/>
            <person name="Zhou L.G."/>
            <person name="Ni X.B."/>
            <person name="Tian J.H."/>
            <person name="Sheng Y."/>
            <person name="Liu T."/>
            <person name="Pan Y.S."/>
            <person name="Xia L.Y."/>
            <person name="Li J."/>
            <person name="Zhao F."/>
            <person name="Cao W.C."/>
        </authorList>
    </citation>
    <scope>NUCLEOTIDE SEQUENCE [LARGE SCALE GENOMIC DNA]</scope>
    <source>
        <strain evidence="8">HaeL-2018</strain>
    </source>
</reference>
<dbReference type="EMBL" id="JABSTR010000005">
    <property type="protein sequence ID" value="KAH9371840.1"/>
    <property type="molecule type" value="Genomic_DNA"/>
</dbReference>
<dbReference type="GO" id="GO:0005783">
    <property type="term" value="C:endoplasmic reticulum"/>
    <property type="evidence" value="ECO:0007669"/>
    <property type="project" value="TreeGrafter"/>
</dbReference>
<keyword evidence="9" id="KW-1185">Reference proteome</keyword>
<evidence type="ECO:0000256" key="5">
    <source>
        <dbReference type="ARBA" id="ARBA00022840"/>
    </source>
</evidence>
<keyword evidence="5" id="KW-0067">ATP-binding</keyword>
<dbReference type="Gene3D" id="3.40.50.12780">
    <property type="entry name" value="N-terminal domain of ligase-like"/>
    <property type="match status" value="1"/>
</dbReference>
<comment type="similarity">
    <text evidence="1">Belongs to the ATP-dependent AMP-binding enzyme family.</text>
</comment>
<evidence type="ECO:0000256" key="4">
    <source>
        <dbReference type="ARBA" id="ARBA00022832"/>
    </source>
</evidence>
<protein>
    <recommendedName>
        <fullName evidence="6">long-chain-fatty-acid--CoA ligase</fullName>
        <ecNumber evidence="6">6.2.1.3</ecNumber>
    </recommendedName>
</protein>
<dbReference type="PANTHER" id="PTHR43272:SF83">
    <property type="entry name" value="ACYL-COA SYNTHETASE LONG-CHAIN, ISOFORM J"/>
    <property type="match status" value="1"/>
</dbReference>
<dbReference type="GO" id="GO:0035336">
    <property type="term" value="P:long-chain fatty-acyl-CoA metabolic process"/>
    <property type="evidence" value="ECO:0007669"/>
    <property type="project" value="TreeGrafter"/>
</dbReference>
<accession>A0A9J6GBR0</accession>
<dbReference type="GO" id="GO:0030182">
    <property type="term" value="P:neuron differentiation"/>
    <property type="evidence" value="ECO:0007669"/>
    <property type="project" value="TreeGrafter"/>
</dbReference>
<organism evidence="8 9">
    <name type="scientific">Haemaphysalis longicornis</name>
    <name type="common">Bush tick</name>
    <dbReference type="NCBI Taxonomy" id="44386"/>
    <lineage>
        <taxon>Eukaryota</taxon>
        <taxon>Metazoa</taxon>
        <taxon>Ecdysozoa</taxon>
        <taxon>Arthropoda</taxon>
        <taxon>Chelicerata</taxon>
        <taxon>Arachnida</taxon>
        <taxon>Acari</taxon>
        <taxon>Parasitiformes</taxon>
        <taxon>Ixodida</taxon>
        <taxon>Ixodoidea</taxon>
        <taxon>Ixodidae</taxon>
        <taxon>Haemaphysalinae</taxon>
        <taxon>Haemaphysalis</taxon>
    </lineage>
</organism>
<evidence type="ECO:0000259" key="7">
    <source>
        <dbReference type="Pfam" id="PF00501"/>
    </source>
</evidence>
<dbReference type="EC" id="6.2.1.3" evidence="6"/>
<dbReference type="GO" id="GO:0005811">
    <property type="term" value="C:lipid droplet"/>
    <property type="evidence" value="ECO:0007669"/>
    <property type="project" value="TreeGrafter"/>
</dbReference>
<dbReference type="SUPFAM" id="SSF56801">
    <property type="entry name" value="Acetyl-CoA synthetase-like"/>
    <property type="match status" value="1"/>
</dbReference>
<dbReference type="InterPro" id="IPR042099">
    <property type="entry name" value="ANL_N_sf"/>
</dbReference>
<proteinExistence type="inferred from homology"/>
<keyword evidence="3" id="KW-0547">Nucleotide-binding</keyword>
<evidence type="ECO:0000256" key="3">
    <source>
        <dbReference type="ARBA" id="ARBA00022741"/>
    </source>
</evidence>
<comment type="caution">
    <text evidence="8">The sequence shown here is derived from an EMBL/GenBank/DDBJ whole genome shotgun (WGS) entry which is preliminary data.</text>
</comment>
<evidence type="ECO:0000256" key="6">
    <source>
        <dbReference type="ARBA" id="ARBA00026121"/>
    </source>
</evidence>
<dbReference type="Pfam" id="PF00501">
    <property type="entry name" value="AMP-binding"/>
    <property type="match status" value="1"/>
</dbReference>
<dbReference type="GO" id="GO:0005524">
    <property type="term" value="F:ATP binding"/>
    <property type="evidence" value="ECO:0007669"/>
    <property type="project" value="UniProtKB-KW"/>
</dbReference>
<gene>
    <name evidence="8" type="ORF">HPB48_021673</name>
</gene>
<evidence type="ECO:0000313" key="9">
    <source>
        <dbReference type="Proteomes" id="UP000821853"/>
    </source>
</evidence>
<sequence length="178" mass="19994">MKSSRQQDENVFKKLMLDEYKWLSCNEVDLKIDLIGHGLMAHACARPRRNVIILTETRIEWKLVACLRISNPVVTLYATLAKDGIIHGINDTEATHLITSHDLTPKIAEFIHHIPLLTTIIYMKNHVATVLAMVPEALRGRRRAAQSRCRAAEDVAIIMYISRSIGVPKGAMITKGNS</sequence>
<dbReference type="GO" id="GO:0005886">
    <property type="term" value="C:plasma membrane"/>
    <property type="evidence" value="ECO:0007669"/>
    <property type="project" value="TreeGrafter"/>
</dbReference>
<dbReference type="VEuPathDB" id="VectorBase:HLOH_063322"/>
<feature type="domain" description="AMP-dependent synthetase/ligase" evidence="7">
    <location>
        <begin position="11"/>
        <end position="177"/>
    </location>
</feature>
<keyword evidence="2" id="KW-0436">Ligase</keyword>
<name>A0A9J6GBR0_HAELO</name>
<dbReference type="InterPro" id="IPR000873">
    <property type="entry name" value="AMP-dep_synth/lig_dom"/>
</dbReference>